<feature type="transmembrane region" description="Helical" evidence="7">
    <location>
        <begin position="215"/>
        <end position="234"/>
    </location>
</feature>
<dbReference type="Gene3D" id="1.10.3730.20">
    <property type="match status" value="1"/>
</dbReference>
<dbReference type="Pfam" id="PF00892">
    <property type="entry name" value="EamA"/>
    <property type="match status" value="2"/>
</dbReference>
<dbReference type="AlphaFoldDB" id="A0A4R1SAF6"/>
<feature type="transmembrane region" description="Helical" evidence="7">
    <location>
        <begin position="7"/>
        <end position="26"/>
    </location>
</feature>
<comment type="subcellular location">
    <subcellularLocation>
        <location evidence="1">Cell membrane</location>
        <topology evidence="1">Multi-pass membrane protein</topology>
    </subcellularLocation>
</comment>
<comment type="caution">
    <text evidence="9">The sequence shown here is derived from an EMBL/GenBank/DDBJ whole genome shotgun (WGS) entry which is preliminary data.</text>
</comment>
<keyword evidence="6 7" id="KW-0472">Membrane</keyword>
<feature type="transmembrane region" description="Helical" evidence="7">
    <location>
        <begin position="183"/>
        <end position="203"/>
    </location>
</feature>
<dbReference type="RefSeq" id="WP_132012524.1">
    <property type="nucleotide sequence ID" value="NZ_SLUN01000002.1"/>
</dbReference>
<dbReference type="OrthoDB" id="9805239at2"/>
<evidence type="ECO:0000313" key="9">
    <source>
        <dbReference type="EMBL" id="TCL76339.1"/>
    </source>
</evidence>
<feature type="transmembrane region" description="Helical" evidence="7">
    <location>
        <begin position="241"/>
        <end position="264"/>
    </location>
</feature>
<feature type="transmembrane region" description="Helical" evidence="7">
    <location>
        <begin position="270"/>
        <end position="289"/>
    </location>
</feature>
<dbReference type="InterPro" id="IPR037185">
    <property type="entry name" value="EmrE-like"/>
</dbReference>
<proteinExistence type="inferred from homology"/>
<dbReference type="PANTHER" id="PTHR32322">
    <property type="entry name" value="INNER MEMBRANE TRANSPORTER"/>
    <property type="match status" value="1"/>
</dbReference>
<evidence type="ECO:0000256" key="4">
    <source>
        <dbReference type="ARBA" id="ARBA00022692"/>
    </source>
</evidence>
<sequence length="304" mass="33205">MKQLKLYPLLAILGAVLIWGFSFLSIKVTVAVIPPLTMAFIRFAMASFLLFWVHRWLEPRGKVAPADLPLLAGAGLIGITLYFYFENNGVKLITASAASIIIAGIPVLTLLSEALFFKGPFNGVKVGSVLLSVVGVYLLVTGDSQGLGRPGAGLGYLMMSGAALAWVIYVIITRPLFRRYSQLTIVCYQTYFGTLALAPFLFIERTDWSAVNTPIVWNLIFMGVCCSALAYYFYVYALDKLGANLTALFLNLIPFITVLAGWLILGEQLLPLQILGGLLVIAAVCVMDWEPPRFKKSVAQTGHP</sequence>
<evidence type="ECO:0000256" key="2">
    <source>
        <dbReference type="ARBA" id="ARBA00007362"/>
    </source>
</evidence>
<evidence type="ECO:0000256" key="7">
    <source>
        <dbReference type="SAM" id="Phobius"/>
    </source>
</evidence>
<evidence type="ECO:0000313" key="10">
    <source>
        <dbReference type="Proteomes" id="UP000295008"/>
    </source>
</evidence>
<feature type="transmembrane region" description="Helical" evidence="7">
    <location>
        <begin position="65"/>
        <end position="85"/>
    </location>
</feature>
<comment type="similarity">
    <text evidence="2">Belongs to the EamA transporter family.</text>
</comment>
<gene>
    <name evidence="9" type="ORF">EDC14_100292</name>
</gene>
<keyword evidence="5 7" id="KW-1133">Transmembrane helix</keyword>
<dbReference type="SUPFAM" id="SSF103481">
    <property type="entry name" value="Multidrug resistance efflux transporter EmrE"/>
    <property type="match status" value="2"/>
</dbReference>
<evidence type="ECO:0000259" key="8">
    <source>
        <dbReference type="Pfam" id="PF00892"/>
    </source>
</evidence>
<feature type="transmembrane region" description="Helical" evidence="7">
    <location>
        <begin position="91"/>
        <end position="111"/>
    </location>
</feature>
<feature type="domain" description="EamA" evidence="8">
    <location>
        <begin position="9"/>
        <end position="140"/>
    </location>
</feature>
<feature type="transmembrane region" description="Helical" evidence="7">
    <location>
        <begin position="123"/>
        <end position="140"/>
    </location>
</feature>
<dbReference type="Proteomes" id="UP000295008">
    <property type="component" value="Unassembled WGS sequence"/>
</dbReference>
<feature type="transmembrane region" description="Helical" evidence="7">
    <location>
        <begin position="152"/>
        <end position="171"/>
    </location>
</feature>
<dbReference type="GO" id="GO:0005886">
    <property type="term" value="C:plasma membrane"/>
    <property type="evidence" value="ECO:0007669"/>
    <property type="project" value="UniProtKB-SubCell"/>
</dbReference>
<reference evidence="9 10" key="1">
    <citation type="submission" date="2019-03" db="EMBL/GenBank/DDBJ databases">
        <title>Genomic Encyclopedia of Type Strains, Phase IV (KMG-IV): sequencing the most valuable type-strain genomes for metagenomic binning, comparative biology and taxonomic classification.</title>
        <authorList>
            <person name="Goeker M."/>
        </authorList>
    </citation>
    <scope>NUCLEOTIDE SEQUENCE [LARGE SCALE GENOMIC DNA]</scope>
    <source>
        <strain evidence="9 10">LX-B</strain>
    </source>
</reference>
<keyword evidence="4 7" id="KW-0812">Transmembrane</keyword>
<keyword evidence="10" id="KW-1185">Reference proteome</keyword>
<feature type="transmembrane region" description="Helical" evidence="7">
    <location>
        <begin position="32"/>
        <end position="53"/>
    </location>
</feature>
<evidence type="ECO:0000256" key="1">
    <source>
        <dbReference type="ARBA" id="ARBA00004651"/>
    </source>
</evidence>
<keyword evidence="3" id="KW-1003">Cell membrane</keyword>
<dbReference type="EMBL" id="SLUN01000002">
    <property type="protein sequence ID" value="TCL76339.1"/>
    <property type="molecule type" value="Genomic_DNA"/>
</dbReference>
<accession>A0A4R1SAF6</accession>
<evidence type="ECO:0000256" key="5">
    <source>
        <dbReference type="ARBA" id="ARBA00022989"/>
    </source>
</evidence>
<evidence type="ECO:0000256" key="3">
    <source>
        <dbReference type="ARBA" id="ARBA00022475"/>
    </source>
</evidence>
<dbReference type="InterPro" id="IPR050638">
    <property type="entry name" value="AA-Vitamin_Transporters"/>
</dbReference>
<dbReference type="PANTHER" id="PTHR32322:SF18">
    <property type="entry name" value="S-ADENOSYLMETHIONINE_S-ADENOSYLHOMOCYSTEINE TRANSPORTER"/>
    <property type="match status" value="1"/>
</dbReference>
<organism evidence="9 10">
    <name type="scientific">Hydrogenispora ethanolica</name>
    <dbReference type="NCBI Taxonomy" id="1082276"/>
    <lineage>
        <taxon>Bacteria</taxon>
        <taxon>Bacillati</taxon>
        <taxon>Bacillota</taxon>
        <taxon>Hydrogenispora</taxon>
    </lineage>
</organism>
<feature type="domain" description="EamA" evidence="8">
    <location>
        <begin position="154"/>
        <end position="287"/>
    </location>
</feature>
<protein>
    <submittedName>
        <fullName evidence="9">Threonine/homoserine efflux transporter RhtA</fullName>
    </submittedName>
</protein>
<dbReference type="InterPro" id="IPR000620">
    <property type="entry name" value="EamA_dom"/>
</dbReference>
<name>A0A4R1SAF6_HYDET</name>
<evidence type="ECO:0000256" key="6">
    <source>
        <dbReference type="ARBA" id="ARBA00023136"/>
    </source>
</evidence>